<evidence type="ECO:0000256" key="8">
    <source>
        <dbReference type="ARBA" id="ARBA00023098"/>
    </source>
</evidence>
<evidence type="ECO:0000256" key="9">
    <source>
        <dbReference type="ARBA" id="ARBA00023136"/>
    </source>
</evidence>
<dbReference type="InterPro" id="IPR002347">
    <property type="entry name" value="SDR_fam"/>
</dbReference>
<gene>
    <name evidence="15" type="ORF">GSOID_T00006222001</name>
</gene>
<dbReference type="PANTHER" id="PTHR24322:SF736">
    <property type="entry name" value="RETINOL DEHYDROGENASE 10"/>
    <property type="match status" value="1"/>
</dbReference>
<keyword evidence="6" id="KW-1133">Transmembrane helix</keyword>
<comment type="catalytic activity">
    <reaction evidence="10">
        <text>all-trans-retinol + NADP(+) = all-trans-retinal + NADPH + H(+)</text>
        <dbReference type="Rhea" id="RHEA:25033"/>
        <dbReference type="ChEBI" id="CHEBI:15378"/>
        <dbReference type="ChEBI" id="CHEBI:17336"/>
        <dbReference type="ChEBI" id="CHEBI:17898"/>
        <dbReference type="ChEBI" id="CHEBI:57783"/>
        <dbReference type="ChEBI" id="CHEBI:58349"/>
        <dbReference type="EC" id="1.1.1.300"/>
    </reaction>
</comment>
<keyword evidence="7" id="KW-0560">Oxidoreductase</keyword>
<protein>
    <recommendedName>
        <fullName evidence="12">Short-chain dehydrogenase/reductase 3</fullName>
        <ecNumber evidence="3">1.1.1.300</ecNumber>
    </recommendedName>
    <alternativeName>
        <fullName evidence="13">Retinal short-chain dehydrogenase/reductase 1</fullName>
    </alternativeName>
</protein>
<organism evidence="15">
    <name type="scientific">Oikopleura dioica</name>
    <name type="common">Tunicate</name>
    <dbReference type="NCBI Taxonomy" id="34765"/>
    <lineage>
        <taxon>Eukaryota</taxon>
        <taxon>Metazoa</taxon>
        <taxon>Chordata</taxon>
        <taxon>Tunicata</taxon>
        <taxon>Appendicularia</taxon>
        <taxon>Copelata</taxon>
        <taxon>Oikopleuridae</taxon>
        <taxon>Oikopleura</taxon>
    </lineage>
</organism>
<dbReference type="InterPro" id="IPR020904">
    <property type="entry name" value="Sc_DH/Rdtase_CS"/>
</dbReference>
<evidence type="ECO:0000256" key="10">
    <source>
        <dbReference type="ARBA" id="ARBA00050568"/>
    </source>
</evidence>
<evidence type="ECO:0000256" key="6">
    <source>
        <dbReference type="ARBA" id="ARBA00022989"/>
    </source>
</evidence>
<name>E4WU76_OIKDI</name>
<evidence type="ECO:0000256" key="2">
    <source>
        <dbReference type="ARBA" id="ARBA00006484"/>
    </source>
</evidence>
<evidence type="ECO:0000256" key="7">
    <source>
        <dbReference type="ARBA" id="ARBA00023002"/>
    </source>
</evidence>
<dbReference type="CDD" id="cd05339">
    <property type="entry name" value="17beta-HSDXI-like_SDR_c"/>
    <property type="match status" value="1"/>
</dbReference>
<dbReference type="Proteomes" id="UP000001307">
    <property type="component" value="Unassembled WGS sequence"/>
</dbReference>
<evidence type="ECO:0000256" key="12">
    <source>
        <dbReference type="ARBA" id="ARBA00068717"/>
    </source>
</evidence>
<dbReference type="PRINTS" id="PR00081">
    <property type="entry name" value="GDHRDH"/>
</dbReference>
<keyword evidence="8" id="KW-0443">Lipid metabolism</keyword>
<comment type="similarity">
    <text evidence="2 14">Belongs to the short-chain dehydrogenases/reductases (SDR) family.</text>
</comment>
<dbReference type="PRINTS" id="PR00080">
    <property type="entry name" value="SDRFAMILY"/>
</dbReference>
<proteinExistence type="inferred from homology"/>
<dbReference type="PROSITE" id="PS00061">
    <property type="entry name" value="ADH_SHORT"/>
    <property type="match status" value="1"/>
</dbReference>
<evidence type="ECO:0000256" key="5">
    <source>
        <dbReference type="ARBA" id="ARBA00022857"/>
    </source>
</evidence>
<evidence type="ECO:0000256" key="4">
    <source>
        <dbReference type="ARBA" id="ARBA00022692"/>
    </source>
</evidence>
<evidence type="ECO:0000256" key="13">
    <source>
        <dbReference type="ARBA" id="ARBA00082544"/>
    </source>
</evidence>
<dbReference type="FunFam" id="3.40.50.720:FF:000131">
    <property type="entry name" value="Short-chain dehydrogenase/reductase 3"/>
    <property type="match status" value="1"/>
</dbReference>
<dbReference type="EC" id="1.1.1.300" evidence="3"/>
<dbReference type="Pfam" id="PF00106">
    <property type="entry name" value="adh_short"/>
    <property type="match status" value="1"/>
</dbReference>
<dbReference type="InterPro" id="IPR036291">
    <property type="entry name" value="NAD(P)-bd_dom_sf"/>
</dbReference>
<dbReference type="AlphaFoldDB" id="E4WU76"/>
<sequence>MANVESEALRGEVFRLRIDNEIKSTELEVFKQKSFSRRETCDDARRIFTQRDLNGEIVCITGAGNGIGALIAKKLADKGCVIVALDVNIKGNDETVEEIRKNGGEAYAFKCDVSDRAEVYEVAKKAAKLAGDVTILINNAGIVGGKSFLEADDAMVQKTFEVNAISHFWTTKAFLPKMVEKNHGHIVSIASSAGYFAAPKMVDYCASKAAAAHFADSLSVELYKANSAVKVTWVCPYAIATGMFEGFFAKRPWLVDILTPESVAESVIYGIQTNADRLFLPGSLNISMILNQILPRKAGLTFLSWGGVLDAMNDFVGRKKKN</sequence>
<keyword evidence="9" id="KW-0472">Membrane</keyword>
<evidence type="ECO:0000313" key="16">
    <source>
        <dbReference type="Proteomes" id="UP000001307"/>
    </source>
</evidence>
<dbReference type="GO" id="GO:0052650">
    <property type="term" value="F:all-trans-retinol dehydrogenase (NADP+) activity"/>
    <property type="evidence" value="ECO:0007669"/>
    <property type="project" value="UniProtKB-EC"/>
</dbReference>
<keyword evidence="5" id="KW-0521">NADP</keyword>
<evidence type="ECO:0000256" key="14">
    <source>
        <dbReference type="RuleBase" id="RU000363"/>
    </source>
</evidence>
<comment type="function">
    <text evidence="11">Catalyzes the reduction of all-trans-retinal to all-trans-retinol in the presence of NADPH.</text>
</comment>
<dbReference type="FunCoup" id="E4WU76">
    <property type="interactions" value="26"/>
</dbReference>
<evidence type="ECO:0000313" key="15">
    <source>
        <dbReference type="EMBL" id="CBY07135.1"/>
    </source>
</evidence>
<evidence type="ECO:0000256" key="1">
    <source>
        <dbReference type="ARBA" id="ARBA00004141"/>
    </source>
</evidence>
<dbReference type="PANTHER" id="PTHR24322">
    <property type="entry name" value="PKSB"/>
    <property type="match status" value="1"/>
</dbReference>
<keyword evidence="4" id="KW-0812">Transmembrane</keyword>
<dbReference type="OrthoDB" id="10253736at2759"/>
<dbReference type="Gene3D" id="3.40.50.720">
    <property type="entry name" value="NAD(P)-binding Rossmann-like Domain"/>
    <property type="match status" value="1"/>
</dbReference>
<dbReference type="GO" id="GO:0016020">
    <property type="term" value="C:membrane"/>
    <property type="evidence" value="ECO:0007669"/>
    <property type="project" value="UniProtKB-SubCell"/>
</dbReference>
<dbReference type="EMBL" id="FN653016">
    <property type="protein sequence ID" value="CBY07135.1"/>
    <property type="molecule type" value="Genomic_DNA"/>
</dbReference>
<keyword evidence="16" id="KW-1185">Reference proteome</keyword>
<reference evidence="15" key="1">
    <citation type="journal article" date="2010" name="Science">
        <title>Plasticity of animal genome architecture unmasked by rapid evolution of a pelagic tunicate.</title>
        <authorList>
            <person name="Denoeud F."/>
            <person name="Henriet S."/>
            <person name="Mungpakdee S."/>
            <person name="Aury J.M."/>
            <person name="Da Silva C."/>
            <person name="Brinkmann H."/>
            <person name="Mikhaleva J."/>
            <person name="Olsen L.C."/>
            <person name="Jubin C."/>
            <person name="Canestro C."/>
            <person name="Bouquet J.M."/>
            <person name="Danks G."/>
            <person name="Poulain J."/>
            <person name="Campsteijn C."/>
            <person name="Adamski M."/>
            <person name="Cross I."/>
            <person name="Yadetie F."/>
            <person name="Muffato M."/>
            <person name="Louis A."/>
            <person name="Butcher S."/>
            <person name="Tsagkogeorga G."/>
            <person name="Konrad A."/>
            <person name="Singh S."/>
            <person name="Jensen M.F."/>
            <person name="Cong E.H."/>
            <person name="Eikeseth-Otteraa H."/>
            <person name="Noel B."/>
            <person name="Anthouard V."/>
            <person name="Porcel B.M."/>
            <person name="Kachouri-Lafond R."/>
            <person name="Nishino A."/>
            <person name="Ugolini M."/>
            <person name="Chourrout P."/>
            <person name="Nishida H."/>
            <person name="Aasland R."/>
            <person name="Huzurbazar S."/>
            <person name="Westhof E."/>
            <person name="Delsuc F."/>
            <person name="Lehrach H."/>
            <person name="Reinhardt R."/>
            <person name="Weissenbach J."/>
            <person name="Roy S.W."/>
            <person name="Artiguenave F."/>
            <person name="Postlethwait J.H."/>
            <person name="Manak J.R."/>
            <person name="Thompson E.M."/>
            <person name="Jaillon O."/>
            <person name="Du Pasquier L."/>
            <person name="Boudinot P."/>
            <person name="Liberles D.A."/>
            <person name="Volff J.N."/>
            <person name="Philippe H."/>
            <person name="Lenhard B."/>
            <person name="Roest Crollius H."/>
            <person name="Wincker P."/>
            <person name="Chourrout D."/>
        </authorList>
    </citation>
    <scope>NUCLEOTIDE SEQUENCE [LARGE SCALE GENOMIC DNA]</scope>
</reference>
<evidence type="ECO:0000256" key="3">
    <source>
        <dbReference type="ARBA" id="ARBA00012852"/>
    </source>
</evidence>
<dbReference type="InParanoid" id="E4WU76"/>
<comment type="subcellular location">
    <subcellularLocation>
        <location evidence="1">Membrane</location>
        <topology evidence="1">Multi-pass membrane protein</topology>
    </subcellularLocation>
</comment>
<evidence type="ECO:0000256" key="11">
    <source>
        <dbReference type="ARBA" id="ARBA00059620"/>
    </source>
</evidence>
<accession>E4WU76</accession>
<dbReference type="SUPFAM" id="SSF51735">
    <property type="entry name" value="NAD(P)-binding Rossmann-fold domains"/>
    <property type="match status" value="1"/>
</dbReference>